<comment type="caution">
    <text evidence="2">The sequence shown here is derived from an EMBL/GenBank/DDBJ whole genome shotgun (WGS) entry which is preliminary data.</text>
</comment>
<gene>
    <name evidence="2" type="ORF">ACFQNG_04085</name>
</gene>
<dbReference type="Gene3D" id="1.20.1260.10">
    <property type="match status" value="1"/>
</dbReference>
<dbReference type="EMBL" id="JBHTBW010000009">
    <property type="protein sequence ID" value="MFC7440338.1"/>
    <property type="molecule type" value="Genomic_DNA"/>
</dbReference>
<dbReference type="Proteomes" id="UP001596500">
    <property type="component" value="Unassembled WGS sequence"/>
</dbReference>
<proteinExistence type="predicted"/>
<evidence type="ECO:0000313" key="2">
    <source>
        <dbReference type="EMBL" id="MFC7440338.1"/>
    </source>
</evidence>
<dbReference type="CDD" id="cd00657">
    <property type="entry name" value="Ferritin_like"/>
    <property type="match status" value="1"/>
</dbReference>
<sequence>MYQTNPAYAIPLLKEAVKDERTDELFYDYLIQHAPSQEDREIITSIRNDERKHRRMFRKMYYSLTGQTIEGDESEPFTPPASYLEGLRRAIFGESGAVELYRKIYFTIPGKAFKNMVFEIMTDELKHGIRYNYLYAKNK</sequence>
<feature type="domain" description="Rubrerythrin diiron-binding" evidence="1">
    <location>
        <begin position="12"/>
        <end position="69"/>
    </location>
</feature>
<reference evidence="3" key="1">
    <citation type="journal article" date="2019" name="Int. J. Syst. Evol. Microbiol.">
        <title>The Global Catalogue of Microorganisms (GCM) 10K type strain sequencing project: providing services to taxonomists for standard genome sequencing and annotation.</title>
        <authorList>
            <consortium name="The Broad Institute Genomics Platform"/>
            <consortium name="The Broad Institute Genome Sequencing Center for Infectious Disease"/>
            <person name="Wu L."/>
            <person name="Ma J."/>
        </authorList>
    </citation>
    <scope>NUCLEOTIDE SEQUENCE [LARGE SCALE GENOMIC DNA]</scope>
    <source>
        <strain evidence="3">CGMCC 1.12942</strain>
    </source>
</reference>
<evidence type="ECO:0000313" key="3">
    <source>
        <dbReference type="Proteomes" id="UP001596500"/>
    </source>
</evidence>
<accession>A0ABW2RH66</accession>
<dbReference type="InterPro" id="IPR003251">
    <property type="entry name" value="Rr_diiron-bd_dom"/>
</dbReference>
<protein>
    <submittedName>
        <fullName evidence="2">Ferritin family protein</fullName>
    </submittedName>
</protein>
<keyword evidence="3" id="KW-1185">Reference proteome</keyword>
<dbReference type="Pfam" id="PF02915">
    <property type="entry name" value="Rubrerythrin"/>
    <property type="match status" value="1"/>
</dbReference>
<name>A0ABW2RH66_9BACL</name>
<dbReference type="InterPro" id="IPR009078">
    <property type="entry name" value="Ferritin-like_SF"/>
</dbReference>
<organism evidence="2 3">
    <name type="scientific">Laceyella putida</name>
    <dbReference type="NCBI Taxonomy" id="110101"/>
    <lineage>
        <taxon>Bacteria</taxon>
        <taxon>Bacillati</taxon>
        <taxon>Bacillota</taxon>
        <taxon>Bacilli</taxon>
        <taxon>Bacillales</taxon>
        <taxon>Thermoactinomycetaceae</taxon>
        <taxon>Laceyella</taxon>
    </lineage>
</organism>
<dbReference type="RefSeq" id="WP_379863634.1">
    <property type="nucleotide sequence ID" value="NZ_JBHTBW010000009.1"/>
</dbReference>
<evidence type="ECO:0000259" key="1">
    <source>
        <dbReference type="Pfam" id="PF02915"/>
    </source>
</evidence>
<dbReference type="SUPFAM" id="SSF47240">
    <property type="entry name" value="Ferritin-like"/>
    <property type="match status" value="1"/>
</dbReference>
<dbReference type="InterPro" id="IPR012347">
    <property type="entry name" value="Ferritin-like"/>
</dbReference>